<sequence>MERPPTSVILPTVRQTAVIDHIADQLVGPDDELLVVCDTEADPIANEVDSFPDRVRLVVAGEPVGCSGKANAIAAAMEDACHNRLVWTDDDFHHPPEWLADLQVDYDRQGPTTEVPFFIGRDPLSTLLEPMYMMGATAGLTLINKPWGGAVIFERDDLDEAAFLNHLRQTVSDDGLLGAYLDVTPVKRVRRVGVGGTVGESLERNTRFMQIVQYFSPYPNVTVPLAAFYFACCLLFPLPSAVVSTAGMAMVYAYFGVFRWTVLLTYPALIAQFPLLLYSFGRSFVWGGRRYHWPERFEVVVDA</sequence>
<comment type="pathway">
    <text evidence="2">Lipid metabolism; sphingolipid metabolism.</text>
</comment>
<feature type="transmembrane region" description="Helical" evidence="9">
    <location>
        <begin position="260"/>
        <end position="280"/>
    </location>
</feature>
<reference evidence="10 11" key="1">
    <citation type="submission" date="2016-10" db="EMBL/GenBank/DDBJ databases">
        <authorList>
            <person name="de Groot N.N."/>
        </authorList>
    </citation>
    <scope>NUCLEOTIDE SEQUENCE [LARGE SCALE GENOMIC DNA]</scope>
    <source>
        <strain evidence="10 11">DSM 22187</strain>
    </source>
</reference>
<evidence type="ECO:0000256" key="4">
    <source>
        <dbReference type="ARBA" id="ARBA00022676"/>
    </source>
</evidence>
<keyword evidence="11" id="KW-1185">Reference proteome</keyword>
<dbReference type="InterPro" id="IPR025993">
    <property type="entry name" value="Ceramide_glucosylTrfase"/>
</dbReference>
<dbReference type="GeneID" id="35002731"/>
<dbReference type="EMBL" id="FNYR01000001">
    <property type="protein sequence ID" value="SEI46805.1"/>
    <property type="molecule type" value="Genomic_DNA"/>
</dbReference>
<dbReference type="GO" id="GO:0016020">
    <property type="term" value="C:membrane"/>
    <property type="evidence" value="ECO:0007669"/>
    <property type="project" value="UniProtKB-SubCell"/>
</dbReference>
<keyword evidence="8 9" id="KW-0472">Membrane</keyword>
<feature type="transmembrane region" description="Helical" evidence="9">
    <location>
        <begin position="226"/>
        <end position="254"/>
    </location>
</feature>
<accession>A0A2H4Q322</accession>
<dbReference type="AlphaFoldDB" id="A0A1H6R5A6"/>
<dbReference type="GO" id="GO:0016757">
    <property type="term" value="F:glycosyltransferase activity"/>
    <property type="evidence" value="ECO:0007669"/>
    <property type="project" value="UniProtKB-KW"/>
</dbReference>
<evidence type="ECO:0000313" key="10">
    <source>
        <dbReference type="EMBL" id="SEI46805.1"/>
    </source>
</evidence>
<dbReference type="KEGG" id="hae:halTADL_1947"/>
<evidence type="ECO:0000256" key="9">
    <source>
        <dbReference type="SAM" id="Phobius"/>
    </source>
</evidence>
<protein>
    <submittedName>
        <fullName evidence="10">Glycosyl transferase family 21</fullName>
    </submittedName>
</protein>
<organism evidence="10 11">
    <name type="scientific">Halohasta litchfieldiae</name>
    <dbReference type="NCBI Taxonomy" id="1073996"/>
    <lineage>
        <taxon>Archaea</taxon>
        <taxon>Methanobacteriati</taxon>
        <taxon>Methanobacteriota</taxon>
        <taxon>Stenosarchaea group</taxon>
        <taxon>Halobacteria</taxon>
        <taxon>Halobacteriales</taxon>
        <taxon>Haloferacaceae</taxon>
        <taxon>Halohasta</taxon>
    </lineage>
</organism>
<evidence type="ECO:0000256" key="8">
    <source>
        <dbReference type="ARBA" id="ARBA00023136"/>
    </source>
</evidence>
<evidence type="ECO:0000256" key="1">
    <source>
        <dbReference type="ARBA" id="ARBA00004141"/>
    </source>
</evidence>
<evidence type="ECO:0000256" key="3">
    <source>
        <dbReference type="ARBA" id="ARBA00004991"/>
    </source>
</evidence>
<gene>
    <name evidence="10" type="ORF">SAMN05444271_10117</name>
</gene>
<accession>A0A1H6R5A6</accession>
<dbReference type="Gene3D" id="3.90.550.10">
    <property type="entry name" value="Spore Coat Polysaccharide Biosynthesis Protein SpsA, Chain A"/>
    <property type="match status" value="1"/>
</dbReference>
<dbReference type="Pfam" id="PF13506">
    <property type="entry name" value="Glyco_transf_21"/>
    <property type="match status" value="1"/>
</dbReference>
<comment type="pathway">
    <text evidence="3">Sphingolipid metabolism.</text>
</comment>
<dbReference type="STRING" id="1073996.SAMN05444271_10117"/>
<evidence type="ECO:0000256" key="7">
    <source>
        <dbReference type="ARBA" id="ARBA00022989"/>
    </source>
</evidence>
<dbReference type="RefSeq" id="WP_089670537.1">
    <property type="nucleotide sequence ID" value="NZ_CP024845.1"/>
</dbReference>
<evidence type="ECO:0000256" key="5">
    <source>
        <dbReference type="ARBA" id="ARBA00022679"/>
    </source>
</evidence>
<comment type="subcellular location">
    <subcellularLocation>
        <location evidence="1">Membrane</location>
        <topology evidence="1">Multi-pass membrane protein</topology>
    </subcellularLocation>
</comment>
<dbReference type="InterPro" id="IPR029044">
    <property type="entry name" value="Nucleotide-diphossugar_trans"/>
</dbReference>
<dbReference type="SUPFAM" id="SSF53448">
    <property type="entry name" value="Nucleotide-diphospho-sugar transferases"/>
    <property type="match status" value="1"/>
</dbReference>
<proteinExistence type="predicted"/>
<dbReference type="OrthoDB" id="27596at2157"/>
<keyword evidence="6 9" id="KW-0812">Transmembrane</keyword>
<evidence type="ECO:0000256" key="6">
    <source>
        <dbReference type="ARBA" id="ARBA00022692"/>
    </source>
</evidence>
<keyword evidence="7 9" id="KW-1133">Transmembrane helix</keyword>
<keyword evidence="4" id="KW-0328">Glycosyltransferase</keyword>
<keyword evidence="5 10" id="KW-0808">Transferase</keyword>
<dbReference type="Proteomes" id="UP000198888">
    <property type="component" value="Unassembled WGS sequence"/>
</dbReference>
<name>A0A1H6R5A6_9EURY</name>
<evidence type="ECO:0000256" key="2">
    <source>
        <dbReference type="ARBA" id="ARBA00004760"/>
    </source>
</evidence>
<evidence type="ECO:0000313" key="11">
    <source>
        <dbReference type="Proteomes" id="UP000198888"/>
    </source>
</evidence>